<dbReference type="Pfam" id="PF18911">
    <property type="entry name" value="PKD_4"/>
    <property type="match status" value="2"/>
</dbReference>
<dbReference type="AlphaFoldDB" id="A0A243WEQ8"/>
<keyword evidence="3" id="KW-1185">Reference proteome</keyword>
<accession>A0A243WEQ8</accession>
<evidence type="ECO:0000313" key="2">
    <source>
        <dbReference type="EMBL" id="OUJ74185.1"/>
    </source>
</evidence>
<feature type="domain" description="PKD" evidence="1">
    <location>
        <begin position="135"/>
        <end position="211"/>
    </location>
</feature>
<dbReference type="PANTHER" id="PTHR36842:SF1">
    <property type="entry name" value="PROTEIN TOLB"/>
    <property type="match status" value="1"/>
</dbReference>
<dbReference type="PANTHER" id="PTHR36842">
    <property type="entry name" value="PROTEIN TOLB HOMOLOG"/>
    <property type="match status" value="1"/>
</dbReference>
<dbReference type="Proteomes" id="UP000194873">
    <property type="component" value="Unassembled WGS sequence"/>
</dbReference>
<dbReference type="InterPro" id="IPR000601">
    <property type="entry name" value="PKD_dom"/>
</dbReference>
<dbReference type="InterPro" id="IPR045474">
    <property type="entry name" value="GEVED"/>
</dbReference>
<feature type="domain" description="PKD" evidence="1">
    <location>
        <begin position="368"/>
        <end position="445"/>
    </location>
</feature>
<dbReference type="Pfam" id="PF20009">
    <property type="entry name" value="GEVED"/>
    <property type="match status" value="3"/>
</dbReference>
<comment type="caution">
    <text evidence="2">The sequence shown here is derived from an EMBL/GenBank/DDBJ whole genome shotgun (WGS) entry which is preliminary data.</text>
</comment>
<gene>
    <name evidence="2" type="ORF">BXP70_10645</name>
</gene>
<dbReference type="SMART" id="SM00089">
    <property type="entry name" value="PKD"/>
    <property type="match status" value="2"/>
</dbReference>
<reference evidence="2 3" key="1">
    <citation type="submission" date="2017-01" db="EMBL/GenBank/DDBJ databases">
        <title>A new Hymenobacter.</title>
        <authorList>
            <person name="Liang Y."/>
            <person name="Feng F."/>
        </authorList>
    </citation>
    <scope>NUCLEOTIDE SEQUENCE [LARGE SCALE GENOMIC DNA]</scope>
    <source>
        <strain evidence="2">MIMBbqt21</strain>
    </source>
</reference>
<dbReference type="InterPro" id="IPR026444">
    <property type="entry name" value="Secre_tail"/>
</dbReference>
<dbReference type="FunFam" id="2.60.40.10:FF:000270">
    <property type="entry name" value="Cell surface protein"/>
    <property type="match status" value="2"/>
</dbReference>
<name>A0A243WEQ8_9BACT</name>
<protein>
    <recommendedName>
        <fullName evidence="1">PKD domain-containing protein</fullName>
    </recommendedName>
</protein>
<dbReference type="Gene3D" id="2.60.40.10">
    <property type="entry name" value="Immunoglobulins"/>
    <property type="match status" value="2"/>
</dbReference>
<proteinExistence type="predicted"/>
<dbReference type="CDD" id="cd00146">
    <property type="entry name" value="PKD"/>
    <property type="match status" value="2"/>
</dbReference>
<dbReference type="InterPro" id="IPR022409">
    <property type="entry name" value="PKD/Chitinase_dom"/>
</dbReference>
<evidence type="ECO:0000313" key="3">
    <source>
        <dbReference type="Proteomes" id="UP000194873"/>
    </source>
</evidence>
<dbReference type="PROSITE" id="PS50093">
    <property type="entry name" value="PKD"/>
    <property type="match status" value="2"/>
</dbReference>
<organism evidence="2 3">
    <name type="scientific">Hymenobacter crusticola</name>
    <dbReference type="NCBI Taxonomy" id="1770526"/>
    <lineage>
        <taxon>Bacteria</taxon>
        <taxon>Pseudomonadati</taxon>
        <taxon>Bacteroidota</taxon>
        <taxon>Cytophagia</taxon>
        <taxon>Cytophagales</taxon>
        <taxon>Hymenobacteraceae</taxon>
        <taxon>Hymenobacter</taxon>
    </lineage>
</organism>
<dbReference type="InterPro" id="IPR035986">
    <property type="entry name" value="PKD_dom_sf"/>
</dbReference>
<dbReference type="InterPro" id="IPR013783">
    <property type="entry name" value="Ig-like_fold"/>
</dbReference>
<evidence type="ECO:0000259" key="1">
    <source>
        <dbReference type="PROSITE" id="PS50093"/>
    </source>
</evidence>
<sequence>MGIFNVTLGTINNTTTGVADGYKDYACTQNANLTLGTTVPFTVQTNASAPETVQAWLDLNNDGSLNATSELIYSNTGTGQHTGTITLPATAVTGVRLRLRVAADYVYSPVPTPCSTPQYSQTEDYSVTLSASPLAPTAEFMAAQPLTCSGCVQFTDQSLNGPTAWLWDFGDGTTSTQQNPQHCYTTPGTFTVTLTATNAIGANTRTRSNYISYDNVLPKAASCTPITTDYCCNYGITQFTLGSLTKASATGQAGYEDFTCSGKVQLTEGRSYPLSITTGTGNAQDTRVWLDLNNDGSFDPVTELIFQALNRANPTGTYTIPSTAVKNQPLRLRVSSDYVNANFGPCTNLQYGQAEDYTVTVLPSTQPPTAAFTSNYVLGGCQNPVQFTDQSQNVPTAWLWSFGDGTTSTQQNPSHTYTASGSYTVSLKATNAYGTNTTQTANYIVISVPCVSYCASNGTNNAFWITSVSLAGAALPLPFTSISGADAGGYGNYLNRTITLVRNQSYTLTVATNLTNFHTTSVWIDWDQDGIFSNAERIADVNTTGAFSGTFTVPNLTGNLLRMRVVARLNTNAPNACLTSQPNAETEDYSVVLSTTTATTEASSLPALTLFPNPSTDGMLHLHLAEASAAGFYTTTVKNVLGARVLNTTLQLTPARDAELDLSALPRGLYLIHLQDSRGHTAVRRIMRD</sequence>
<dbReference type="Pfam" id="PF18962">
    <property type="entry name" value="Por_Secre_tail"/>
    <property type="match status" value="1"/>
</dbReference>
<dbReference type="EMBL" id="MTSE01000004">
    <property type="protein sequence ID" value="OUJ74185.1"/>
    <property type="molecule type" value="Genomic_DNA"/>
</dbReference>
<dbReference type="SUPFAM" id="SSF49299">
    <property type="entry name" value="PKD domain"/>
    <property type="match status" value="2"/>
</dbReference>